<keyword evidence="3" id="KW-1185">Reference proteome</keyword>
<gene>
    <name evidence="2" type="ORF">IFR04_016401</name>
</gene>
<comment type="caution">
    <text evidence="2">The sequence shown here is derived from an EMBL/GenBank/DDBJ whole genome shotgun (WGS) entry which is preliminary data.</text>
</comment>
<dbReference type="Proteomes" id="UP000664132">
    <property type="component" value="Unassembled WGS sequence"/>
</dbReference>
<dbReference type="Pfam" id="PF20255">
    <property type="entry name" value="DUF6606"/>
    <property type="match status" value="1"/>
</dbReference>
<evidence type="ECO:0000313" key="3">
    <source>
        <dbReference type="Proteomes" id="UP000664132"/>
    </source>
</evidence>
<organism evidence="2 3">
    <name type="scientific">Cadophora malorum</name>
    <dbReference type="NCBI Taxonomy" id="108018"/>
    <lineage>
        <taxon>Eukaryota</taxon>
        <taxon>Fungi</taxon>
        <taxon>Dikarya</taxon>
        <taxon>Ascomycota</taxon>
        <taxon>Pezizomycotina</taxon>
        <taxon>Leotiomycetes</taxon>
        <taxon>Helotiales</taxon>
        <taxon>Ploettnerulaceae</taxon>
        <taxon>Cadophora</taxon>
    </lineage>
</organism>
<dbReference type="EMBL" id="JAFJYH010000789">
    <property type="protein sequence ID" value="KAG4410465.1"/>
    <property type="molecule type" value="Genomic_DNA"/>
</dbReference>
<sequence>MATNYLINHCFLPPQLPQQDDSSEGNDHMLTELFQETLRAAAARAPPETGWK</sequence>
<evidence type="ECO:0000259" key="1">
    <source>
        <dbReference type="Pfam" id="PF20255"/>
    </source>
</evidence>
<dbReference type="OrthoDB" id="3182339at2759"/>
<accession>A0A8H7T105</accession>
<feature type="domain" description="DUF6606" evidence="1">
    <location>
        <begin position="6"/>
        <end position="45"/>
    </location>
</feature>
<feature type="non-terminal residue" evidence="2">
    <location>
        <position position="52"/>
    </location>
</feature>
<reference evidence="2" key="1">
    <citation type="submission" date="2021-02" db="EMBL/GenBank/DDBJ databases">
        <title>Genome sequence Cadophora malorum strain M34.</title>
        <authorList>
            <person name="Stefanovic E."/>
            <person name="Vu D."/>
            <person name="Scully C."/>
            <person name="Dijksterhuis J."/>
            <person name="Roader J."/>
            <person name="Houbraken J."/>
        </authorList>
    </citation>
    <scope>NUCLEOTIDE SEQUENCE</scope>
    <source>
        <strain evidence="2">M34</strain>
    </source>
</reference>
<dbReference type="AlphaFoldDB" id="A0A8H7T105"/>
<dbReference type="InterPro" id="IPR046541">
    <property type="entry name" value="DUF6606"/>
</dbReference>
<proteinExistence type="predicted"/>
<name>A0A8H7T105_9HELO</name>
<evidence type="ECO:0000313" key="2">
    <source>
        <dbReference type="EMBL" id="KAG4410465.1"/>
    </source>
</evidence>
<protein>
    <recommendedName>
        <fullName evidence="1">DUF6606 domain-containing protein</fullName>
    </recommendedName>
</protein>